<accession>A0AAV4V220</accession>
<reference evidence="1 2" key="1">
    <citation type="submission" date="2021-06" db="EMBL/GenBank/DDBJ databases">
        <title>Caerostris extrusa draft genome.</title>
        <authorList>
            <person name="Kono N."/>
            <person name="Arakawa K."/>
        </authorList>
    </citation>
    <scope>NUCLEOTIDE SEQUENCE [LARGE SCALE GENOMIC DNA]</scope>
</reference>
<name>A0AAV4V220_CAEEX</name>
<protein>
    <submittedName>
        <fullName evidence="1">Uncharacterized protein</fullName>
    </submittedName>
</protein>
<organism evidence="1 2">
    <name type="scientific">Caerostris extrusa</name>
    <name type="common">Bark spider</name>
    <name type="synonym">Caerostris bankana</name>
    <dbReference type="NCBI Taxonomy" id="172846"/>
    <lineage>
        <taxon>Eukaryota</taxon>
        <taxon>Metazoa</taxon>
        <taxon>Ecdysozoa</taxon>
        <taxon>Arthropoda</taxon>
        <taxon>Chelicerata</taxon>
        <taxon>Arachnida</taxon>
        <taxon>Araneae</taxon>
        <taxon>Araneomorphae</taxon>
        <taxon>Entelegynae</taxon>
        <taxon>Araneoidea</taxon>
        <taxon>Araneidae</taxon>
        <taxon>Caerostris</taxon>
    </lineage>
</organism>
<comment type="caution">
    <text evidence="1">The sequence shown here is derived from an EMBL/GenBank/DDBJ whole genome shotgun (WGS) entry which is preliminary data.</text>
</comment>
<evidence type="ECO:0000313" key="2">
    <source>
        <dbReference type="Proteomes" id="UP001054945"/>
    </source>
</evidence>
<evidence type="ECO:0000313" key="1">
    <source>
        <dbReference type="EMBL" id="GIY64078.1"/>
    </source>
</evidence>
<dbReference type="EMBL" id="BPLR01013826">
    <property type="protein sequence ID" value="GIY64078.1"/>
    <property type="molecule type" value="Genomic_DNA"/>
</dbReference>
<gene>
    <name evidence="1" type="ORF">CEXT_127661</name>
</gene>
<keyword evidence="2" id="KW-1185">Reference proteome</keyword>
<proteinExistence type="predicted"/>
<dbReference type="Proteomes" id="UP001054945">
    <property type="component" value="Unassembled WGS sequence"/>
</dbReference>
<sequence>MNGPIRPRLSSKEIRIQLLNWSSGWGSENSRVTIPGMPFQSDLFNTNQELETHQLIKDCPPLDPLAHSNIQKRGG</sequence>
<dbReference type="AlphaFoldDB" id="A0AAV4V220"/>